<comment type="caution">
    <text evidence="3">The sequence shown here is derived from an EMBL/GenBank/DDBJ whole genome shotgun (WGS) entry which is preliminary data.</text>
</comment>
<name>A0ABD5IV71_9BACL</name>
<evidence type="ECO:0000259" key="2">
    <source>
        <dbReference type="Pfam" id="PF05569"/>
    </source>
</evidence>
<feature type="domain" description="Peptidase M56" evidence="2">
    <location>
        <begin position="123"/>
        <end position="244"/>
    </location>
</feature>
<feature type="transmembrane region" description="Helical" evidence="1">
    <location>
        <begin position="54"/>
        <end position="73"/>
    </location>
</feature>
<dbReference type="PANTHER" id="PTHR34978">
    <property type="entry name" value="POSSIBLE SENSOR-TRANSDUCER PROTEIN BLAR"/>
    <property type="match status" value="1"/>
</dbReference>
<organism evidence="3 4">
    <name type="scientific">Anoxybacteroides rupiense</name>
    <dbReference type="NCBI Taxonomy" id="311460"/>
    <lineage>
        <taxon>Bacteria</taxon>
        <taxon>Bacillati</taxon>
        <taxon>Bacillota</taxon>
        <taxon>Bacilli</taxon>
        <taxon>Bacillales</taxon>
        <taxon>Anoxybacillaceae</taxon>
        <taxon>Anoxybacteroides</taxon>
    </lineage>
</organism>
<dbReference type="InterPro" id="IPR052173">
    <property type="entry name" value="Beta-lactam_resp_regulator"/>
</dbReference>
<evidence type="ECO:0000313" key="3">
    <source>
        <dbReference type="EMBL" id="MED5052214.1"/>
    </source>
</evidence>
<dbReference type="InterPro" id="IPR008756">
    <property type="entry name" value="Peptidase_M56"/>
</dbReference>
<keyword evidence="1" id="KW-1133">Transmembrane helix</keyword>
<gene>
    <name evidence="3" type="ORF">P9850_10155</name>
</gene>
<feature type="transmembrane region" description="Helical" evidence="1">
    <location>
        <begin position="9"/>
        <end position="34"/>
    </location>
</feature>
<evidence type="ECO:0000256" key="1">
    <source>
        <dbReference type="SAM" id="Phobius"/>
    </source>
</evidence>
<dbReference type="Proteomes" id="UP001339962">
    <property type="component" value="Unassembled WGS sequence"/>
</dbReference>
<evidence type="ECO:0000313" key="4">
    <source>
        <dbReference type="Proteomes" id="UP001339962"/>
    </source>
</evidence>
<sequence length="292" mass="33568">MTLKSKSTLVFASVILFAALTLAEIALFLFHHFAAIVLEWLKYPFSMTANDKNIVFATALSLFFIFLLIKMIGNMGKQLFLSKKWYTAFLLLADEVRTQHMNVKYPKLGNRILVIKNEEFIALTIGFIKPKIVLSTFVIEHFSEAELRAILFHEQFHAMQRDPLKLMLIKTVSEQLGYIPLIKHLAQYYRISRELLADQHAMRKMKNSTPLGNVLLKVAEMGEHELLNGGTAHFAKSPLNYRIMQMMEPQKDIAFSFFHKKLWPISLALSAANVYIFLECAVSLAFCHTFFI</sequence>
<dbReference type="CDD" id="cd07326">
    <property type="entry name" value="M56_BlaR1_MecR1_like"/>
    <property type="match status" value="1"/>
</dbReference>
<protein>
    <submittedName>
        <fullName evidence="3">M56 family metallopeptidase</fullName>
    </submittedName>
</protein>
<dbReference type="AlphaFoldDB" id="A0ABD5IV71"/>
<dbReference type="Pfam" id="PF05569">
    <property type="entry name" value="Peptidase_M56"/>
    <property type="match status" value="1"/>
</dbReference>
<dbReference type="Gene3D" id="3.30.2010.10">
    <property type="entry name" value="Metalloproteases ('zincins'), catalytic domain"/>
    <property type="match status" value="1"/>
</dbReference>
<keyword evidence="1" id="KW-0472">Membrane</keyword>
<keyword evidence="1" id="KW-0812">Transmembrane</keyword>
<proteinExistence type="predicted"/>
<accession>A0ABD5IV71</accession>
<dbReference type="RefSeq" id="WP_328218423.1">
    <property type="nucleotide sequence ID" value="NZ_JARTLI010000017.1"/>
</dbReference>
<dbReference type="EMBL" id="JARTLI010000017">
    <property type="protein sequence ID" value="MED5052214.1"/>
    <property type="molecule type" value="Genomic_DNA"/>
</dbReference>
<reference evidence="3 4" key="1">
    <citation type="submission" date="2023-03" db="EMBL/GenBank/DDBJ databases">
        <title>Bacillus Genome Sequencing.</title>
        <authorList>
            <person name="Dunlap C."/>
        </authorList>
    </citation>
    <scope>NUCLEOTIDE SEQUENCE [LARGE SCALE GENOMIC DNA]</scope>
    <source>
        <strain evidence="3 4">NRS-38</strain>
    </source>
</reference>
<dbReference type="PANTHER" id="PTHR34978:SF3">
    <property type="entry name" value="SLR0241 PROTEIN"/>
    <property type="match status" value="1"/>
</dbReference>
<feature type="transmembrane region" description="Helical" evidence="1">
    <location>
        <begin position="267"/>
        <end position="291"/>
    </location>
</feature>